<evidence type="ECO:0000256" key="1">
    <source>
        <dbReference type="ARBA" id="ARBA00007572"/>
    </source>
</evidence>
<gene>
    <name evidence="4" type="ORF">ERICIII_05007</name>
</gene>
<organism evidence="4 5">
    <name type="scientific">Paenibacillus larvae subsp. larvae</name>
    <dbReference type="NCBI Taxonomy" id="147375"/>
    <lineage>
        <taxon>Bacteria</taxon>
        <taxon>Bacillati</taxon>
        <taxon>Bacillota</taxon>
        <taxon>Bacilli</taxon>
        <taxon>Bacillales</taxon>
        <taxon>Paenibacillaceae</taxon>
        <taxon>Paenibacillus</taxon>
    </lineage>
</organism>
<evidence type="ECO:0000256" key="2">
    <source>
        <dbReference type="ARBA" id="ARBA00022598"/>
    </source>
</evidence>
<dbReference type="SUPFAM" id="SSF56091">
    <property type="entry name" value="DNA ligase/mRNA capping enzyme, catalytic domain"/>
    <property type="match status" value="1"/>
</dbReference>
<keyword evidence="2 4" id="KW-0436">Ligase</keyword>
<dbReference type="PANTHER" id="PTHR45674:SF4">
    <property type="entry name" value="DNA LIGASE 1"/>
    <property type="match status" value="1"/>
</dbReference>
<dbReference type="GO" id="GO:0006310">
    <property type="term" value="P:DNA recombination"/>
    <property type="evidence" value="ECO:0007669"/>
    <property type="project" value="InterPro"/>
</dbReference>
<dbReference type="InterPro" id="IPR050191">
    <property type="entry name" value="ATP-dep_DNA_ligase"/>
</dbReference>
<dbReference type="GO" id="GO:0003910">
    <property type="term" value="F:DNA ligase (ATP) activity"/>
    <property type="evidence" value="ECO:0007669"/>
    <property type="project" value="InterPro"/>
</dbReference>
<dbReference type="InterPro" id="IPR012310">
    <property type="entry name" value="DNA_ligase_ATP-dep_cent"/>
</dbReference>
<dbReference type="AlphaFoldDB" id="A0A2L1U7U4"/>
<protein>
    <submittedName>
        <fullName evidence="4">ATP-dependent DNA ligase-like protein</fullName>
    </submittedName>
</protein>
<sequence length="299" mass="34288">MLNQPLKPMLLHPLQPNQIKKNWKSSLKWDGFRSLIHYDNGKVRAFTRQGTDITSRFPELTKIRLPVKTAILDGECIVFDLTQPKDQPQKYWWDDAMTRFNTKNEAAVKRIASTLRAHFPLWDILYLDGVPMLDKSFMERREALSAIVQRSETLSVTPLYDDGQALFLKAKELGLEGICQYNPDAPLQLDTRSKNMVKVKAYQYITCQIASIRLKGGFGWGLTVNGKYVGVIEFPPSSDVIRAFNQISRQLVRGENKDWCFLEPVISCKVKFQCFTKDGKLRSPKFEEFCTPISAQSGR</sequence>
<geneLocation type="plasmid" evidence="4">
    <name>unnamed3</name>
</geneLocation>
<reference evidence="5" key="1">
    <citation type="submission" date="2017-02" db="EMBL/GenBank/DDBJ databases">
        <title>Delineation of Paenibacillus larvae strains originating from foulbrood outbreaks.</title>
        <authorList>
            <person name="Beims H."/>
            <person name="Bunk B."/>
            <person name="Sproeer C."/>
            <person name="Mohr K.I."/>
            <person name="Pradella S."/>
            <person name="Guenther G."/>
            <person name="Rohde M."/>
            <person name="von der Ohe W."/>
            <person name="Steinert M."/>
        </authorList>
    </citation>
    <scope>NUCLEOTIDE SEQUENCE [LARGE SCALE GENOMIC DNA]</scope>
    <source>
        <strain evidence="5">Eric_III</strain>
        <plasmid evidence="5">Plasmid unnamed3</plasmid>
    </source>
</reference>
<dbReference type="RefSeq" id="WP_079940854.1">
    <property type="nucleotide sequence ID" value="NZ_CP019658.1"/>
</dbReference>
<comment type="similarity">
    <text evidence="1">Belongs to the ATP-dependent DNA ligase family.</text>
</comment>
<dbReference type="GO" id="GO:0005524">
    <property type="term" value="F:ATP binding"/>
    <property type="evidence" value="ECO:0007669"/>
    <property type="project" value="InterPro"/>
</dbReference>
<evidence type="ECO:0000259" key="3">
    <source>
        <dbReference type="Pfam" id="PF01068"/>
    </source>
</evidence>
<dbReference type="Proteomes" id="UP000239833">
    <property type="component" value="Plasmid unnamed3"/>
</dbReference>
<name>A0A2L1U7U4_9BACL</name>
<evidence type="ECO:0000313" key="5">
    <source>
        <dbReference type="Proteomes" id="UP000239833"/>
    </source>
</evidence>
<feature type="domain" description="ATP-dependent DNA ligase family profile" evidence="3">
    <location>
        <begin position="20"/>
        <end position="200"/>
    </location>
</feature>
<dbReference type="PANTHER" id="PTHR45674">
    <property type="entry name" value="DNA LIGASE 1/3 FAMILY MEMBER"/>
    <property type="match status" value="1"/>
</dbReference>
<proteinExistence type="inferred from homology"/>
<dbReference type="Pfam" id="PF01068">
    <property type="entry name" value="DNA_ligase_A_M"/>
    <property type="match status" value="1"/>
</dbReference>
<evidence type="ECO:0000313" key="4">
    <source>
        <dbReference type="EMBL" id="AVF29007.1"/>
    </source>
</evidence>
<dbReference type="GeneID" id="64221159"/>
<accession>A0A2L1U7U4</accession>
<keyword evidence="4" id="KW-0614">Plasmid</keyword>
<dbReference type="GO" id="GO:0006281">
    <property type="term" value="P:DNA repair"/>
    <property type="evidence" value="ECO:0007669"/>
    <property type="project" value="InterPro"/>
</dbReference>
<dbReference type="Gene3D" id="3.30.470.30">
    <property type="entry name" value="DNA ligase/mRNA capping enzyme"/>
    <property type="match status" value="1"/>
</dbReference>
<dbReference type="EMBL" id="CP019658">
    <property type="protein sequence ID" value="AVF29007.1"/>
    <property type="molecule type" value="Genomic_DNA"/>
</dbReference>